<dbReference type="EMBL" id="BART01016892">
    <property type="protein sequence ID" value="GAG87457.1"/>
    <property type="molecule type" value="Genomic_DNA"/>
</dbReference>
<feature type="domain" description="YjeF N-terminal" evidence="10">
    <location>
        <begin position="1"/>
        <end position="25"/>
    </location>
</feature>
<evidence type="ECO:0000256" key="2">
    <source>
        <dbReference type="ARBA" id="ARBA00006001"/>
    </source>
</evidence>
<comment type="caution">
    <text evidence="11">The sequence shown here is derived from an EMBL/GenBank/DDBJ whole genome shotgun (WGS) entry which is preliminary data.</text>
</comment>
<dbReference type="GO" id="GO:0052855">
    <property type="term" value="F:ADP-dependent NAD(P)H-hydrate dehydratase activity"/>
    <property type="evidence" value="ECO:0007669"/>
    <property type="project" value="UniProtKB-EC"/>
</dbReference>
<evidence type="ECO:0000256" key="1">
    <source>
        <dbReference type="ARBA" id="ARBA00001958"/>
    </source>
</evidence>
<organism evidence="11">
    <name type="scientific">marine sediment metagenome</name>
    <dbReference type="NCBI Taxonomy" id="412755"/>
    <lineage>
        <taxon>unclassified sequences</taxon>
        <taxon>metagenomes</taxon>
        <taxon>ecological metagenomes</taxon>
    </lineage>
</organism>
<comment type="cofactor">
    <cofactor evidence="1">
        <name>K(+)</name>
        <dbReference type="ChEBI" id="CHEBI:29103"/>
    </cofactor>
</comment>
<sequence>FNSPGKERVGKLTVVDIGIPSYLAERVKSELLARDWARSVLPKRPLEANKGSFGRVLVVAGSINYIGAAYLACSGAKQCVNNSVS</sequence>
<reference evidence="11" key="1">
    <citation type="journal article" date="2014" name="Front. Microbiol.">
        <title>High frequency of phylogenetically diverse reductive dehalogenase-homologous genes in deep subseafloor sedimentary metagenomes.</title>
        <authorList>
            <person name="Kawai M."/>
            <person name="Futagami T."/>
            <person name="Toyoda A."/>
            <person name="Takaki Y."/>
            <person name="Nishi S."/>
            <person name="Hori S."/>
            <person name="Arai W."/>
            <person name="Tsubouchi T."/>
            <person name="Morono Y."/>
            <person name="Uchiyama I."/>
            <person name="Ito T."/>
            <person name="Fujiyama A."/>
            <person name="Inagaki F."/>
            <person name="Takami H."/>
        </authorList>
    </citation>
    <scope>NUCLEOTIDE SEQUENCE</scope>
    <source>
        <strain evidence="11">Expedition CK06-06</strain>
    </source>
</reference>
<evidence type="ECO:0000256" key="8">
    <source>
        <dbReference type="ARBA" id="ARBA00049209"/>
    </source>
</evidence>
<dbReference type="AlphaFoldDB" id="X1C2A0"/>
<accession>X1C2A0</accession>
<evidence type="ECO:0000256" key="4">
    <source>
        <dbReference type="ARBA" id="ARBA00013129"/>
    </source>
</evidence>
<comment type="similarity">
    <text evidence="3">In the C-terminal section; belongs to the NnrD/CARKD family.</text>
</comment>
<comment type="function">
    <text evidence="5">Bifunctional enzyme that catalyzes the epimerization of the S- and R-forms of NAD(P)HX and the dehydration of the S-form of NAD(P)HX at the expense of ADP, which is converted to AMP. This allows the repair of both epimers of NAD(P)HX, a damaged form of NAD(P)H that is a result of enzymatic or heat-dependent hydration.</text>
</comment>
<proteinExistence type="inferred from homology"/>
<dbReference type="PROSITE" id="PS51385">
    <property type="entry name" value="YJEF_N"/>
    <property type="match status" value="1"/>
</dbReference>
<comment type="catalytic activity">
    <reaction evidence="8">
        <text>(6S)-NADPHX + ADP = AMP + phosphate + NADPH + H(+)</text>
        <dbReference type="Rhea" id="RHEA:32235"/>
        <dbReference type="ChEBI" id="CHEBI:15378"/>
        <dbReference type="ChEBI" id="CHEBI:43474"/>
        <dbReference type="ChEBI" id="CHEBI:57783"/>
        <dbReference type="ChEBI" id="CHEBI:64076"/>
        <dbReference type="ChEBI" id="CHEBI:456215"/>
        <dbReference type="ChEBI" id="CHEBI:456216"/>
        <dbReference type="EC" id="4.2.1.136"/>
    </reaction>
</comment>
<dbReference type="PROSITE" id="PS51383">
    <property type="entry name" value="YJEF_C_3"/>
    <property type="match status" value="1"/>
</dbReference>
<evidence type="ECO:0000259" key="9">
    <source>
        <dbReference type="PROSITE" id="PS51383"/>
    </source>
</evidence>
<evidence type="ECO:0000313" key="11">
    <source>
        <dbReference type="EMBL" id="GAG87457.1"/>
    </source>
</evidence>
<comment type="catalytic activity">
    <reaction evidence="7">
        <text>(6S)-NADHX + ADP = AMP + phosphate + NADH + H(+)</text>
        <dbReference type="Rhea" id="RHEA:32223"/>
        <dbReference type="ChEBI" id="CHEBI:15378"/>
        <dbReference type="ChEBI" id="CHEBI:43474"/>
        <dbReference type="ChEBI" id="CHEBI:57945"/>
        <dbReference type="ChEBI" id="CHEBI:64074"/>
        <dbReference type="ChEBI" id="CHEBI:456215"/>
        <dbReference type="ChEBI" id="CHEBI:456216"/>
        <dbReference type="EC" id="4.2.1.136"/>
    </reaction>
</comment>
<dbReference type="InterPro" id="IPR029056">
    <property type="entry name" value="Ribokinase-like"/>
</dbReference>
<feature type="non-terminal residue" evidence="11">
    <location>
        <position position="1"/>
    </location>
</feature>
<comment type="similarity">
    <text evidence="2">In the N-terminal section; belongs to the NnrE/AIBP family.</text>
</comment>
<dbReference type="InterPro" id="IPR004443">
    <property type="entry name" value="YjeF_N_dom"/>
</dbReference>
<feature type="domain" description="YjeF C-terminal" evidence="9">
    <location>
        <begin position="33"/>
        <end position="85"/>
    </location>
</feature>
<evidence type="ECO:0000259" key="10">
    <source>
        <dbReference type="PROSITE" id="PS51385"/>
    </source>
</evidence>
<evidence type="ECO:0000256" key="5">
    <source>
        <dbReference type="ARBA" id="ARBA00025153"/>
    </source>
</evidence>
<dbReference type="EC" id="4.2.1.136" evidence="4"/>
<dbReference type="SUPFAM" id="SSF53613">
    <property type="entry name" value="Ribokinase-like"/>
    <property type="match status" value="1"/>
</dbReference>
<evidence type="ECO:0000256" key="6">
    <source>
        <dbReference type="ARBA" id="ARBA00032624"/>
    </source>
</evidence>
<dbReference type="InterPro" id="IPR000631">
    <property type="entry name" value="CARKD"/>
</dbReference>
<evidence type="ECO:0000256" key="3">
    <source>
        <dbReference type="ARBA" id="ARBA00009524"/>
    </source>
</evidence>
<evidence type="ECO:0000256" key="7">
    <source>
        <dbReference type="ARBA" id="ARBA00048238"/>
    </source>
</evidence>
<protein>
    <recommendedName>
        <fullName evidence="4">ADP-dependent NAD(P)H-hydrate dehydratase</fullName>
        <ecNumber evidence="4">4.2.1.136</ecNumber>
    </recommendedName>
    <alternativeName>
        <fullName evidence="6">Nicotinamide nucleotide repair protein</fullName>
    </alternativeName>
</protein>
<dbReference type="Gene3D" id="3.40.1190.20">
    <property type="match status" value="1"/>
</dbReference>
<gene>
    <name evidence="11" type="ORF">S01H4_32340</name>
</gene>
<name>X1C2A0_9ZZZZ</name>